<gene>
    <name evidence="1" type="ORF">LY02_02638</name>
</gene>
<keyword evidence="2" id="KW-1185">Reference proteome</keyword>
<accession>A0ABX5E2C2</accession>
<organism evidence="1 2">
    <name type="scientific">Nonlabens ulvanivorans</name>
    <name type="common">Persicivirga ulvanivorans</name>
    <dbReference type="NCBI Taxonomy" id="906888"/>
    <lineage>
        <taxon>Bacteria</taxon>
        <taxon>Pseudomonadati</taxon>
        <taxon>Bacteroidota</taxon>
        <taxon>Flavobacteriia</taxon>
        <taxon>Flavobacteriales</taxon>
        <taxon>Flavobacteriaceae</taxon>
        <taxon>Nonlabens</taxon>
    </lineage>
</organism>
<dbReference type="EMBL" id="PVNA01000006">
    <property type="protein sequence ID" value="PRX12572.1"/>
    <property type="molecule type" value="Genomic_DNA"/>
</dbReference>
<evidence type="ECO:0000313" key="1">
    <source>
        <dbReference type="EMBL" id="PRX12572.1"/>
    </source>
</evidence>
<dbReference type="RefSeq" id="WP_235183307.1">
    <property type="nucleotide sequence ID" value="NZ_JPJI01000008.1"/>
</dbReference>
<protein>
    <submittedName>
        <fullName evidence="1">Uncharacterized protein</fullName>
    </submittedName>
</protein>
<dbReference type="Proteomes" id="UP000239997">
    <property type="component" value="Unassembled WGS sequence"/>
</dbReference>
<name>A0ABX5E2C2_NONUL</name>
<reference evidence="1 2" key="1">
    <citation type="submission" date="2018-03" db="EMBL/GenBank/DDBJ databases">
        <title>Genomic Encyclopedia of Archaeal and Bacterial Type Strains, Phase II (KMG-II): from individual species to whole genera.</title>
        <authorList>
            <person name="Goeker M."/>
        </authorList>
    </citation>
    <scope>NUCLEOTIDE SEQUENCE [LARGE SCALE GENOMIC DNA]</scope>
    <source>
        <strain evidence="1 2">DSM 22727</strain>
    </source>
</reference>
<sequence>MPTLETKEMNTFNDIKELVTALKREEKLISEMFSKRKSIDYKLNDALELVDYEESRIDLLIQKAVIRQNGDFLELDGQFLEFFEQVLYVSEEINLSYIDENIKNIKENIVYFLNESSENRRYAYLRFIKKTFRNMGLITLRSVVDLRRNIENTFKNESNYKNKQLKLENLDEKRTVVTNLIQQTLFLINEEELTFFNRALDEELGRIIIELKNQLGECSHNLIEIEKQIIDYLNQIKQQGRFLEKLRKLKYLKDNFIIEAETNIKQIVSNKNEVIFETKLNESINLSIDFLREDERAFIAIKRIAKNHRDRLLFKPEMAERISNDYLDNNIEEEIMVNLEEVRNRFIATSDNLFNFILNYDFLKEVEFNERVTIFCQIISQYEEELQIQDNYQTTNGIEYAMVFSR</sequence>
<comment type="caution">
    <text evidence="1">The sequence shown here is derived from an EMBL/GenBank/DDBJ whole genome shotgun (WGS) entry which is preliminary data.</text>
</comment>
<evidence type="ECO:0000313" key="2">
    <source>
        <dbReference type="Proteomes" id="UP000239997"/>
    </source>
</evidence>
<proteinExistence type="predicted"/>